<sequence>MGRTPERPFTLSIPRLADWTEQPVSGGVGGGLTVSRSDVEAGRFGNPNGTVAVTVLSREQSVEGAWARLESLARAGSGWTQDGFDRVEVCGHRGLRAAATSTAPAGVRDDRLAVAFEMGGAVYPVMVTGRTNAAATEAIRADVATILGGVQVTG</sequence>
<dbReference type="RefSeq" id="WP_143861326.1">
    <property type="nucleotide sequence ID" value="NZ_JAMTCW010000001.1"/>
</dbReference>
<evidence type="ECO:0000313" key="2">
    <source>
        <dbReference type="Proteomes" id="UP000219565"/>
    </source>
</evidence>
<gene>
    <name evidence="1" type="ORF">SAMN04244553_1012</name>
</gene>
<reference evidence="1 2" key="1">
    <citation type="submission" date="2017-09" db="EMBL/GenBank/DDBJ databases">
        <authorList>
            <person name="Ehlers B."/>
            <person name="Leendertz F.H."/>
        </authorList>
    </citation>
    <scope>NUCLEOTIDE SEQUENCE [LARGE SCALE GENOMIC DNA]</scope>
    <source>
        <strain evidence="1 2">DSM 45537</strain>
    </source>
</reference>
<organism evidence="1 2">
    <name type="scientific">Nocardia amikacinitolerans</name>
    <dbReference type="NCBI Taxonomy" id="756689"/>
    <lineage>
        <taxon>Bacteria</taxon>
        <taxon>Bacillati</taxon>
        <taxon>Actinomycetota</taxon>
        <taxon>Actinomycetes</taxon>
        <taxon>Mycobacteriales</taxon>
        <taxon>Nocardiaceae</taxon>
        <taxon>Nocardia</taxon>
    </lineage>
</organism>
<protein>
    <recommendedName>
        <fullName evidence="3">Lipoprotein LpqN</fullName>
    </recommendedName>
</protein>
<proteinExistence type="predicted"/>
<keyword evidence="2" id="KW-1185">Reference proteome</keyword>
<evidence type="ECO:0008006" key="3">
    <source>
        <dbReference type="Google" id="ProtNLM"/>
    </source>
</evidence>
<evidence type="ECO:0000313" key="1">
    <source>
        <dbReference type="EMBL" id="SNY77458.1"/>
    </source>
</evidence>
<dbReference type="OrthoDB" id="4559979at2"/>
<accession>A0A285KXR0</accession>
<dbReference type="EMBL" id="OBEG01000001">
    <property type="protein sequence ID" value="SNY77458.1"/>
    <property type="molecule type" value="Genomic_DNA"/>
</dbReference>
<dbReference type="Proteomes" id="UP000219565">
    <property type="component" value="Unassembled WGS sequence"/>
</dbReference>
<name>A0A285KXR0_9NOCA</name>
<dbReference type="AlphaFoldDB" id="A0A285KXR0"/>
<dbReference type="Gene3D" id="3.40.1000.10">
    <property type="entry name" value="Mog1/PsbP, alpha/beta/alpha sandwich"/>
    <property type="match status" value="1"/>
</dbReference>